<organism evidence="2 3">
    <name type="scientific">Ectopseudomonas oleovorans</name>
    <name type="common">Pseudomonas oleovorans</name>
    <dbReference type="NCBI Taxonomy" id="301"/>
    <lineage>
        <taxon>Bacteria</taxon>
        <taxon>Pseudomonadati</taxon>
        <taxon>Pseudomonadota</taxon>
        <taxon>Gammaproteobacteria</taxon>
        <taxon>Pseudomonadales</taxon>
        <taxon>Pseudomonadaceae</taxon>
        <taxon>Ectopseudomonas</taxon>
    </lineage>
</organism>
<name>A0A379JRH4_ECTOL</name>
<sequence length="58" mass="6337">MKRVGERMKAKGKAGKQIACALCVSCCVSLMACWNLVSLLIRHSLLRGELQDGIYGPE</sequence>
<evidence type="ECO:0000313" key="2">
    <source>
        <dbReference type="EMBL" id="SUD51115.1"/>
    </source>
</evidence>
<dbReference type="Proteomes" id="UP000255303">
    <property type="component" value="Unassembled WGS sequence"/>
</dbReference>
<keyword evidence="1" id="KW-0472">Membrane</keyword>
<evidence type="ECO:0000256" key="1">
    <source>
        <dbReference type="SAM" id="Phobius"/>
    </source>
</evidence>
<protein>
    <submittedName>
        <fullName evidence="2">Uncharacterized protein</fullName>
    </submittedName>
</protein>
<dbReference type="EMBL" id="UGUV01000002">
    <property type="protein sequence ID" value="SUD51115.1"/>
    <property type="molecule type" value="Genomic_DNA"/>
</dbReference>
<dbReference type="PROSITE" id="PS51257">
    <property type="entry name" value="PROKAR_LIPOPROTEIN"/>
    <property type="match status" value="1"/>
</dbReference>
<feature type="transmembrane region" description="Helical" evidence="1">
    <location>
        <begin position="20"/>
        <end position="41"/>
    </location>
</feature>
<keyword evidence="1" id="KW-0812">Transmembrane</keyword>
<dbReference type="AlphaFoldDB" id="A0A379JRH4"/>
<keyword evidence="1" id="KW-1133">Transmembrane helix</keyword>
<reference evidence="2 3" key="1">
    <citation type="submission" date="2018-06" db="EMBL/GenBank/DDBJ databases">
        <authorList>
            <consortium name="Pathogen Informatics"/>
            <person name="Doyle S."/>
        </authorList>
    </citation>
    <scope>NUCLEOTIDE SEQUENCE [LARGE SCALE GENOMIC DNA]</scope>
    <source>
        <strain evidence="2 3">NCTC10692</strain>
    </source>
</reference>
<evidence type="ECO:0000313" key="3">
    <source>
        <dbReference type="Proteomes" id="UP000255303"/>
    </source>
</evidence>
<proteinExistence type="predicted"/>
<accession>A0A379JRH4</accession>
<gene>
    <name evidence="2" type="ORF">NCTC10692_01554</name>
</gene>